<dbReference type="KEGG" id="nkf:Nkreftii_002034"/>
<organism evidence="3 4">
    <name type="scientific">Candidatus Nitrospira kreftii</name>
    <dbReference type="NCBI Taxonomy" id="2652173"/>
    <lineage>
        <taxon>Bacteria</taxon>
        <taxon>Pseudomonadati</taxon>
        <taxon>Nitrospirota</taxon>
        <taxon>Nitrospiria</taxon>
        <taxon>Nitrospirales</taxon>
        <taxon>Nitrospiraceae</taxon>
        <taxon>Nitrospira</taxon>
    </lineage>
</organism>
<feature type="signal peptide" evidence="1">
    <location>
        <begin position="1"/>
        <end position="21"/>
    </location>
</feature>
<protein>
    <recommendedName>
        <fullName evidence="2">DUF547 domain-containing protein</fullName>
    </recommendedName>
</protein>
<dbReference type="PANTHER" id="PTHR46361:SF3">
    <property type="entry name" value="ELECTRON CARRIER_ PROTEIN DISULFIDE OXIDOREDUCTASE"/>
    <property type="match status" value="1"/>
</dbReference>
<dbReference type="AlphaFoldDB" id="A0A7S8IZR2"/>
<dbReference type="PANTHER" id="PTHR46361">
    <property type="entry name" value="ELECTRON CARRIER/ PROTEIN DISULFIDE OXIDOREDUCTASE"/>
    <property type="match status" value="1"/>
</dbReference>
<evidence type="ECO:0000313" key="4">
    <source>
        <dbReference type="Proteomes" id="UP000593737"/>
    </source>
</evidence>
<reference evidence="3 4" key="1">
    <citation type="journal article" date="2020" name="ISME J.">
        <title>Enrichment and physiological characterization of a novel comammox Nitrospira indicates ammonium inhibition of complete nitrification.</title>
        <authorList>
            <person name="Sakoula D."/>
            <person name="Koch H."/>
            <person name="Frank J."/>
            <person name="Jetten M.S.M."/>
            <person name="van Kessel M.A.H.J."/>
            <person name="Lucker S."/>
        </authorList>
    </citation>
    <scope>NUCLEOTIDE SEQUENCE [LARGE SCALE GENOMIC DNA]</scope>
    <source>
        <strain evidence="3">Comreactor17</strain>
    </source>
</reference>
<feature type="domain" description="DUF547" evidence="2">
    <location>
        <begin position="86"/>
        <end position="190"/>
    </location>
</feature>
<evidence type="ECO:0000313" key="3">
    <source>
        <dbReference type="EMBL" id="QPD04260.1"/>
    </source>
</evidence>
<proteinExistence type="predicted"/>
<keyword evidence="1" id="KW-0732">Signal</keyword>
<gene>
    <name evidence="3" type="ORF">Nkreftii_002034</name>
</gene>
<evidence type="ECO:0000259" key="2">
    <source>
        <dbReference type="Pfam" id="PF04784"/>
    </source>
</evidence>
<sequence length="272" mass="31522">MVTKAKGFLKCVPVSLAIVFAGCSTIPTSFTPLNPIPPEEFSHKAFHDVVQAHVTDGSVDYPAIQSDTRLPRYFGQLDRVNPNAFTTRNERLAFWINAYNAFAIKGILDKYSPTSYWGRYRYFIGRKYRVGGETINLYDLERKVLIAQFREPRIHFAIVCASLSCPKLQAWTYEPDQLEVQLDRVAREFINDPTRNHFDRVKKVASLSMIFKWFEEDFMRAAGSVLVYITRYVNDPELVQDLMQSEYRIEYIEYDWNLNGIPPKEQNHVGPS</sequence>
<accession>A0A7S8IZR2</accession>
<dbReference type="Proteomes" id="UP000593737">
    <property type="component" value="Chromosome"/>
</dbReference>
<dbReference type="PROSITE" id="PS51257">
    <property type="entry name" value="PROKAR_LIPOPROTEIN"/>
    <property type="match status" value="1"/>
</dbReference>
<dbReference type="Pfam" id="PF04784">
    <property type="entry name" value="DUF547"/>
    <property type="match status" value="1"/>
</dbReference>
<name>A0A7S8IZR2_9BACT</name>
<evidence type="ECO:0000256" key="1">
    <source>
        <dbReference type="SAM" id="SignalP"/>
    </source>
</evidence>
<dbReference type="EMBL" id="CP047423">
    <property type="protein sequence ID" value="QPD04260.1"/>
    <property type="molecule type" value="Genomic_DNA"/>
</dbReference>
<feature type="chain" id="PRO_5032712725" description="DUF547 domain-containing protein" evidence="1">
    <location>
        <begin position="22"/>
        <end position="272"/>
    </location>
</feature>
<dbReference type="InterPro" id="IPR006869">
    <property type="entry name" value="DUF547"/>
</dbReference>